<dbReference type="Pfam" id="PF03372">
    <property type="entry name" value="Exo_endo_phos"/>
    <property type="match status" value="1"/>
</dbReference>
<dbReference type="STRING" id="183763.LP52_18095"/>
<dbReference type="SUPFAM" id="SSF56219">
    <property type="entry name" value="DNase I-like"/>
    <property type="match status" value="1"/>
</dbReference>
<dbReference type="InterPro" id="IPR005135">
    <property type="entry name" value="Endo/exonuclease/phosphatase"/>
</dbReference>
<dbReference type="Proteomes" id="UP000031675">
    <property type="component" value="Unassembled WGS sequence"/>
</dbReference>
<dbReference type="Gene3D" id="3.60.10.10">
    <property type="entry name" value="Endonuclease/exonuclease/phosphatase"/>
    <property type="match status" value="1"/>
</dbReference>
<protein>
    <recommendedName>
        <fullName evidence="1">Endonuclease/exonuclease/phosphatase domain-containing protein</fullName>
    </recommendedName>
</protein>
<keyword evidence="3" id="KW-1185">Reference proteome</keyword>
<sequence length="277" mass="29825">MAWLTIMSLNLQHGGIQTGDGRPDDRWPELAATINAASPDILCLQECHGWTDHLHHQVYRAERDLDMRLAGLVGGRAVGGNAVFYRPGAVAQCGWAEAYARELYTGLGVALFAVEGVPERLAVVSTHLSTTTAEQQVEEAMRVADRVTRYGGYGVMIGDINAHPLLDGGRFPDPAGIKPLDRTCRYDEADQPDRRVARRLHRAGLTDAAAHLAARTHNTDHYAPTGTGKIRVDRALLTLPLVPLLSGYTRISTASDHDAIAITLDRPDAGPAASAAA</sequence>
<gene>
    <name evidence="2" type="ORF">LP52_18095</name>
</gene>
<evidence type="ECO:0000313" key="3">
    <source>
        <dbReference type="Proteomes" id="UP000031675"/>
    </source>
</evidence>
<accession>A0A0C2JFD5</accession>
<dbReference type="InterPro" id="IPR036691">
    <property type="entry name" value="Endo/exonu/phosph_ase_sf"/>
</dbReference>
<dbReference type="EMBL" id="JROO01000034">
    <property type="protein sequence ID" value="KIH97620.1"/>
    <property type="molecule type" value="Genomic_DNA"/>
</dbReference>
<reference evidence="3" key="1">
    <citation type="journal article" date="2015" name="Chem. Biol.">
        <title>Structure, bioactivity, and resistance mechanism of streptomonomicin, an unusual lasso Peptide from an understudied halophilic actinomycete.</title>
        <authorList>
            <person name="Metelev M."/>
            <person name="Tietz J.I."/>
            <person name="Melby J.O."/>
            <person name="Blair P.M."/>
            <person name="Zhu L."/>
            <person name="Livnat I."/>
            <person name="Severinov K."/>
            <person name="Mitchell D.A."/>
        </authorList>
    </citation>
    <scope>NUCLEOTIDE SEQUENCE [LARGE SCALE GENOMIC DNA]</scope>
    <source>
        <strain evidence="3">YIM 90003</strain>
    </source>
</reference>
<dbReference type="OrthoDB" id="3436161at2"/>
<dbReference type="GO" id="GO:0003824">
    <property type="term" value="F:catalytic activity"/>
    <property type="evidence" value="ECO:0007669"/>
    <property type="project" value="InterPro"/>
</dbReference>
<evidence type="ECO:0000259" key="1">
    <source>
        <dbReference type="Pfam" id="PF03372"/>
    </source>
</evidence>
<comment type="caution">
    <text evidence="2">The sequence shown here is derived from an EMBL/GenBank/DDBJ whole genome shotgun (WGS) entry which is preliminary data.</text>
</comment>
<name>A0A0C2JFD5_9ACTN</name>
<evidence type="ECO:0000313" key="2">
    <source>
        <dbReference type="EMBL" id="KIH97620.1"/>
    </source>
</evidence>
<feature type="domain" description="Endonuclease/exonuclease/phosphatase" evidence="1">
    <location>
        <begin position="7"/>
        <end position="257"/>
    </location>
</feature>
<proteinExistence type="predicted"/>
<dbReference type="AlphaFoldDB" id="A0A0C2JFD5"/>
<organism evidence="2 3">
    <name type="scientific">Streptomonospora alba</name>
    <dbReference type="NCBI Taxonomy" id="183763"/>
    <lineage>
        <taxon>Bacteria</taxon>
        <taxon>Bacillati</taxon>
        <taxon>Actinomycetota</taxon>
        <taxon>Actinomycetes</taxon>
        <taxon>Streptosporangiales</taxon>
        <taxon>Nocardiopsidaceae</taxon>
        <taxon>Streptomonospora</taxon>
    </lineage>
</organism>